<protein>
    <submittedName>
        <fullName evidence="3">DUF1624 domain-containing protein</fullName>
    </submittedName>
</protein>
<organism evidence="3">
    <name type="scientific">Archaeoglobus fulgidus</name>
    <dbReference type="NCBI Taxonomy" id="2234"/>
    <lineage>
        <taxon>Archaea</taxon>
        <taxon>Methanobacteriati</taxon>
        <taxon>Methanobacteriota</taxon>
        <taxon>Archaeoglobi</taxon>
        <taxon>Archaeoglobales</taxon>
        <taxon>Archaeoglobaceae</taxon>
        <taxon>Archaeoglobus</taxon>
    </lineage>
</organism>
<sequence length="225" mass="26283">MRYWQIDFARGIAAILMLVFHFFFDASYFGKIELEGFFWFIFPRIIGGMFIFISGFTIGQTLKGFNLKRFLKFSAIALAITAVTFIFTPEEFVIFGIIHFFALASILAVPFSRRPRICLIFGIKLVLIGIYIQQFRFPFYHFLWLGIVPEGFRTLDYYPLLPWFGFMLIGIYFGRKVKIKASNYKGGLVSFLGRNSLKIYLIQHPVILLILQILYGDIIFRVLRL</sequence>
<proteinExistence type="predicted"/>
<feature type="transmembrane region" description="Helical" evidence="1">
    <location>
        <begin position="195"/>
        <end position="215"/>
    </location>
</feature>
<dbReference type="AlphaFoldDB" id="A0A7J2TIZ1"/>
<gene>
    <name evidence="3" type="ORF">ENP88_02260</name>
</gene>
<feature type="domain" description="Heparan-alpha-glucosaminide N-acetyltransferase catalytic" evidence="2">
    <location>
        <begin position="2"/>
        <end position="205"/>
    </location>
</feature>
<name>A0A7J2TIZ1_ARCFL</name>
<comment type="caution">
    <text evidence="3">The sequence shown here is derived from an EMBL/GenBank/DDBJ whole genome shotgun (WGS) entry which is preliminary data.</text>
</comment>
<feature type="transmembrane region" description="Helical" evidence="1">
    <location>
        <begin position="12"/>
        <end position="30"/>
    </location>
</feature>
<accession>A0A7J2TIZ1</accession>
<dbReference type="EMBL" id="DSLA01000036">
    <property type="protein sequence ID" value="HEH34982.1"/>
    <property type="molecule type" value="Genomic_DNA"/>
</dbReference>
<feature type="transmembrane region" description="Helical" evidence="1">
    <location>
        <begin position="118"/>
        <end position="137"/>
    </location>
</feature>
<feature type="transmembrane region" description="Helical" evidence="1">
    <location>
        <begin position="93"/>
        <end position="111"/>
    </location>
</feature>
<feature type="transmembrane region" description="Helical" evidence="1">
    <location>
        <begin position="70"/>
        <end position="87"/>
    </location>
</feature>
<feature type="transmembrane region" description="Helical" evidence="1">
    <location>
        <begin position="36"/>
        <end position="58"/>
    </location>
</feature>
<dbReference type="Pfam" id="PF07786">
    <property type="entry name" value="HGSNAT_cat"/>
    <property type="match status" value="1"/>
</dbReference>
<dbReference type="InterPro" id="IPR012429">
    <property type="entry name" value="HGSNAT_cat"/>
</dbReference>
<evidence type="ECO:0000256" key="1">
    <source>
        <dbReference type="SAM" id="Phobius"/>
    </source>
</evidence>
<feature type="transmembrane region" description="Helical" evidence="1">
    <location>
        <begin position="157"/>
        <end position="174"/>
    </location>
</feature>
<keyword evidence="1" id="KW-0472">Membrane</keyword>
<evidence type="ECO:0000313" key="3">
    <source>
        <dbReference type="EMBL" id="HEH34982.1"/>
    </source>
</evidence>
<evidence type="ECO:0000259" key="2">
    <source>
        <dbReference type="Pfam" id="PF07786"/>
    </source>
</evidence>
<keyword evidence="1" id="KW-0812">Transmembrane</keyword>
<reference evidence="3" key="1">
    <citation type="journal article" date="2020" name="mSystems">
        <title>Genome- and Community-Level Interaction Insights into Carbon Utilization and Element Cycling Functions of Hydrothermarchaeota in Hydrothermal Sediment.</title>
        <authorList>
            <person name="Zhou Z."/>
            <person name="Liu Y."/>
            <person name="Xu W."/>
            <person name="Pan J."/>
            <person name="Luo Z.H."/>
            <person name="Li M."/>
        </authorList>
    </citation>
    <scope>NUCLEOTIDE SEQUENCE [LARGE SCALE GENOMIC DNA]</scope>
    <source>
        <strain evidence="3">SpSt-26</strain>
    </source>
</reference>
<keyword evidence="1" id="KW-1133">Transmembrane helix</keyword>